<keyword evidence="2" id="KW-1185">Reference proteome</keyword>
<reference evidence="1 2" key="1">
    <citation type="submission" date="2021-12" db="EMBL/GenBank/DDBJ databases">
        <title>High titer production of polyol ester of fatty acids by Rhodotorula paludigena BS15 towards product separation-free biomass refinery.</title>
        <authorList>
            <person name="Mano J."/>
            <person name="Ono H."/>
            <person name="Tanaka T."/>
            <person name="Naito K."/>
            <person name="Sushida H."/>
            <person name="Ike M."/>
            <person name="Tokuyasu K."/>
            <person name="Kitaoka M."/>
        </authorList>
    </citation>
    <scope>NUCLEOTIDE SEQUENCE [LARGE SCALE GENOMIC DNA]</scope>
    <source>
        <strain evidence="1 2">BS15</strain>
    </source>
</reference>
<evidence type="ECO:0000313" key="2">
    <source>
        <dbReference type="Proteomes" id="UP001342314"/>
    </source>
</evidence>
<organism evidence="1 2">
    <name type="scientific">Rhodotorula paludigena</name>
    <dbReference type="NCBI Taxonomy" id="86838"/>
    <lineage>
        <taxon>Eukaryota</taxon>
        <taxon>Fungi</taxon>
        <taxon>Dikarya</taxon>
        <taxon>Basidiomycota</taxon>
        <taxon>Pucciniomycotina</taxon>
        <taxon>Microbotryomycetes</taxon>
        <taxon>Sporidiobolales</taxon>
        <taxon>Sporidiobolaceae</taxon>
        <taxon>Rhodotorula</taxon>
    </lineage>
</organism>
<dbReference type="AlphaFoldDB" id="A0AAV5GEQ2"/>
<comment type="caution">
    <text evidence="1">The sequence shown here is derived from an EMBL/GenBank/DDBJ whole genome shotgun (WGS) entry which is preliminary data.</text>
</comment>
<dbReference type="EMBL" id="BQKY01000002">
    <property type="protein sequence ID" value="GJN87829.1"/>
    <property type="molecule type" value="Genomic_DNA"/>
</dbReference>
<accession>A0AAV5GEQ2</accession>
<name>A0AAV5GEQ2_9BASI</name>
<sequence length="163" mass="16527">MVARVTCARSVHVSSGSSTISAAPADSTFLSVVPDGAVGTVTISNTAAAAPDTTQQAVGKTQQQVGPLTCSPSVTLGGACDPNAGVCTAICTIDTTEPYCDASTPCNEELGYTCYKSRCRPPTGAVRVQNKDTCDQGSGNTRFCIPTKGICVGGTCLPCTQHS</sequence>
<protein>
    <submittedName>
        <fullName evidence="1">Uncharacterized protein</fullName>
    </submittedName>
</protein>
<gene>
    <name evidence="1" type="ORF">Rhopal_000784-T1</name>
</gene>
<dbReference type="Proteomes" id="UP001342314">
    <property type="component" value="Unassembled WGS sequence"/>
</dbReference>
<proteinExistence type="predicted"/>
<evidence type="ECO:0000313" key="1">
    <source>
        <dbReference type="EMBL" id="GJN87829.1"/>
    </source>
</evidence>